<comment type="caution">
    <text evidence="1">The sequence shown here is derived from an EMBL/GenBank/DDBJ whole genome shotgun (WGS) entry which is preliminary data.</text>
</comment>
<proteinExistence type="predicted"/>
<accession>X1DUF0</accession>
<gene>
    <name evidence="1" type="ORF">S03H2_09561</name>
</gene>
<evidence type="ECO:0000313" key="1">
    <source>
        <dbReference type="EMBL" id="GAH24661.1"/>
    </source>
</evidence>
<organism evidence="1">
    <name type="scientific">marine sediment metagenome</name>
    <dbReference type="NCBI Taxonomy" id="412755"/>
    <lineage>
        <taxon>unclassified sequences</taxon>
        <taxon>metagenomes</taxon>
        <taxon>ecological metagenomes</taxon>
    </lineage>
</organism>
<dbReference type="EMBL" id="BARU01004899">
    <property type="protein sequence ID" value="GAH24661.1"/>
    <property type="molecule type" value="Genomic_DNA"/>
</dbReference>
<protein>
    <submittedName>
        <fullName evidence="1">Uncharacterized protein</fullName>
    </submittedName>
</protein>
<name>X1DUF0_9ZZZZ</name>
<feature type="non-terminal residue" evidence="1">
    <location>
        <position position="109"/>
    </location>
</feature>
<sequence>MDTQKAQEIAKFWSDVLNIKTEKIEIIFFSIKPATRKEPLGYVLENDSIQIYLREFAEIGVPEIIEDLVYQGIILHELLHIKCPDKSEDEIIKITGEHLGGAYCFKTKC</sequence>
<dbReference type="AlphaFoldDB" id="X1DUF0"/>
<reference evidence="1" key="1">
    <citation type="journal article" date="2014" name="Front. Microbiol.">
        <title>High frequency of phylogenetically diverse reductive dehalogenase-homologous genes in deep subseafloor sedimentary metagenomes.</title>
        <authorList>
            <person name="Kawai M."/>
            <person name="Futagami T."/>
            <person name="Toyoda A."/>
            <person name="Takaki Y."/>
            <person name="Nishi S."/>
            <person name="Hori S."/>
            <person name="Arai W."/>
            <person name="Tsubouchi T."/>
            <person name="Morono Y."/>
            <person name="Uchiyama I."/>
            <person name="Ito T."/>
            <person name="Fujiyama A."/>
            <person name="Inagaki F."/>
            <person name="Takami H."/>
        </authorList>
    </citation>
    <scope>NUCLEOTIDE SEQUENCE</scope>
    <source>
        <strain evidence="1">Expedition CK06-06</strain>
    </source>
</reference>